<dbReference type="EMBL" id="CACVBM020000865">
    <property type="protein sequence ID" value="CAA7024092.1"/>
    <property type="molecule type" value="Genomic_DNA"/>
</dbReference>
<evidence type="ECO:0008006" key="6">
    <source>
        <dbReference type="Google" id="ProtNLM"/>
    </source>
</evidence>
<dbReference type="InterPro" id="IPR029472">
    <property type="entry name" value="Copia-like_N"/>
</dbReference>
<evidence type="ECO:0000256" key="1">
    <source>
        <dbReference type="SAM" id="MobiDB-lite"/>
    </source>
</evidence>
<proteinExistence type="predicted"/>
<accession>A0A6D2IBX4</accession>
<evidence type="ECO:0000259" key="3">
    <source>
        <dbReference type="Pfam" id="PF22936"/>
    </source>
</evidence>
<dbReference type="OrthoDB" id="1109238at2759"/>
<feature type="domain" description="Retrovirus-related Pol polyprotein from transposon TNT 1-94-like beta-barrel" evidence="3">
    <location>
        <begin position="390"/>
        <end position="459"/>
    </location>
</feature>
<name>A0A6D2IBX4_9BRAS</name>
<dbReference type="Pfam" id="PF22936">
    <property type="entry name" value="Pol_BBD"/>
    <property type="match status" value="1"/>
</dbReference>
<dbReference type="PANTHER" id="PTHR37610:SF101">
    <property type="entry name" value="(RAPE) HYPOTHETICAL PROTEIN"/>
    <property type="match status" value="1"/>
</dbReference>
<dbReference type="PANTHER" id="PTHR37610">
    <property type="entry name" value="CCHC-TYPE DOMAIN-CONTAINING PROTEIN"/>
    <property type="match status" value="1"/>
</dbReference>
<organism evidence="4 5">
    <name type="scientific">Microthlaspi erraticum</name>
    <dbReference type="NCBI Taxonomy" id="1685480"/>
    <lineage>
        <taxon>Eukaryota</taxon>
        <taxon>Viridiplantae</taxon>
        <taxon>Streptophyta</taxon>
        <taxon>Embryophyta</taxon>
        <taxon>Tracheophyta</taxon>
        <taxon>Spermatophyta</taxon>
        <taxon>Magnoliopsida</taxon>
        <taxon>eudicotyledons</taxon>
        <taxon>Gunneridae</taxon>
        <taxon>Pentapetalae</taxon>
        <taxon>rosids</taxon>
        <taxon>malvids</taxon>
        <taxon>Brassicales</taxon>
        <taxon>Brassicaceae</taxon>
        <taxon>Coluteocarpeae</taxon>
        <taxon>Microthlaspi</taxon>
    </lineage>
</organism>
<feature type="region of interest" description="Disordered" evidence="1">
    <location>
        <begin position="243"/>
        <end position="271"/>
    </location>
</feature>
<comment type="caution">
    <text evidence="4">The sequence shown here is derived from an EMBL/GenBank/DDBJ whole genome shotgun (WGS) entry which is preliminary data.</text>
</comment>
<reference evidence="4" key="1">
    <citation type="submission" date="2020-01" db="EMBL/GenBank/DDBJ databases">
        <authorList>
            <person name="Mishra B."/>
        </authorList>
    </citation>
    <scope>NUCLEOTIDE SEQUENCE [LARGE SCALE GENOMIC DNA]</scope>
</reference>
<feature type="domain" description="Retrotransposon Copia-like N-terminal" evidence="2">
    <location>
        <begin position="23"/>
        <end position="67"/>
    </location>
</feature>
<dbReference type="InterPro" id="IPR054722">
    <property type="entry name" value="PolX-like_BBD"/>
</dbReference>
<keyword evidence="5" id="KW-1185">Reference proteome</keyword>
<protein>
    <recommendedName>
        <fullName evidence="6">CCHC-type domain-containing protein</fullName>
    </recommendedName>
</protein>
<feature type="compositionally biased region" description="Polar residues" evidence="1">
    <location>
        <begin position="243"/>
        <end position="267"/>
    </location>
</feature>
<dbReference type="Proteomes" id="UP000467841">
    <property type="component" value="Unassembled WGS sequence"/>
</dbReference>
<gene>
    <name evidence="4" type="ORF">MERR_LOCUS11327</name>
</gene>
<evidence type="ECO:0000313" key="5">
    <source>
        <dbReference type="Proteomes" id="UP000467841"/>
    </source>
</evidence>
<dbReference type="AlphaFoldDB" id="A0A6D2IBX4"/>
<evidence type="ECO:0000313" key="4">
    <source>
        <dbReference type="EMBL" id="CAA7024092.1"/>
    </source>
</evidence>
<feature type="region of interest" description="Disordered" evidence="1">
    <location>
        <begin position="308"/>
        <end position="327"/>
    </location>
</feature>
<evidence type="ECO:0000259" key="2">
    <source>
        <dbReference type="Pfam" id="PF14244"/>
    </source>
</evidence>
<dbReference type="Pfam" id="PF14244">
    <property type="entry name" value="Retrotran_gag_3"/>
    <property type="match status" value="1"/>
</dbReference>
<sequence>MSITEASASTYKTITPYDLTAGDNPGAVISQPLLNGFNYDEWAINLRMALSSRKKFGFIDGTIPKPAANSTQLVDWTANNHLLVGWIKLTIEPKLRSSISTREVARDLWEIIRKRFSVKSGARLQQLRNALATCKQQGASVDDYFGRLTKLWDGISECTTTKRCECGNCTCDLNSAREKELEVLKIHDFLSGLDDAVHGAIRSQICAIVPLPDLDSVYQTVVQNETIRSGVIKDTEVMSFTTHTSSVSRSESQAGGFSRNNTTSQAGVSRGLINRDPSRVCTACGRNGHEASACFKVVGFPDWWEDRRKTSSRNFSPGRGRGLPPRANSTQIVAANSTAATPTTPLTDADRQGLSGISDEQWRTIQRVFGSSNIKNTSDRLSGKNDEIVWILDTCATHHMTGKIDLLHDIRSISPVFVTLPAGKNVISSQQGTVFLTPNLCLKNVYFVPGFHINLISLRYDSQAALHISSKQKLND</sequence>